<proteinExistence type="predicted"/>
<evidence type="ECO:0000313" key="2">
    <source>
        <dbReference type="Proteomes" id="UP001386955"/>
    </source>
</evidence>
<gene>
    <name evidence="1" type="ORF">VNO78_22051</name>
</gene>
<keyword evidence="2" id="KW-1185">Reference proteome</keyword>
<sequence>MELSHEWKSFFPVGGSTVSPLLLSHPHSLPLGPLFFNPNPNPSPNPNPLSLLFSSPSLAPALHLPPHLLPSRFLLSSHPSSILPSTASSLFTPPPQNDTASSFLHNRIHLLYHPHLPNALVFFPTGANDHKIGFFLLTFNHGQLHTRLDPNGDVFLASTGSAHRILRISVTPVADSCLLHDPCNVIGYLLATTLYSVHWFSVKHDSILDRPSVVYLGAKTFKICPVAHACWSPHILEESLVLLETGQLFLFDLNSHGCSDAAFKGTRLKVPWNDSKNKVWLSCEFSWHPRIFVVARSDAVFLVDLRLKECSVSCLMKIQTLRMYAPDENERFLALSRAAPDNFYFALASTTLLLLCDVRKPLLPVLQWIHGVQEPCFMSVVRLSELRSHSRGDHFKLASQTGFCIMLGSFWNCEFNIFCYGSILPFRKGAITSKINPNLCAWELPVEINLSGRECHCGGCLLRKEFSKDAIPEWIDWQLKKEIVLGFGILRNDLAALLCEPDENGGFTLIRLMSSGRLELQRYHASALQATSMEDCHDQAFCLDRHLLYLESDEKYKFPKAFHYLKLDYLYAYATGDLAQFLVKKLEKNSIDYQDKEPLCAEVHELLCEKLNACGFGQSRSCPAITSVFNDIKLPASLHEVALRRLWADLPIELLQLAFFSYAECHEVIGDLDQNRVALEFLAVPDLPQLPPFFLRKSSPHGNHDIVGPVIPFPVLLVLNEFWDGCSNLEGGEFSVEAELGLKYKEVMQVAGEIAVSVYGPTHLDDHAVSLADDGEETWVGSSKPKSFLLYHPGAFNSSATGHVQEKSVYSDTVYDTFISHVPEKKSNEQTESVGQEIFDDLSPVELRFDAPVKKLEPQGLKAYNLLKRQMSKWQESFDSYQEFCIQSRFEKTS</sequence>
<dbReference type="InterPro" id="IPR038801">
    <property type="entry name" value="TAF1C"/>
</dbReference>
<dbReference type="Proteomes" id="UP001386955">
    <property type="component" value="Unassembled WGS sequence"/>
</dbReference>
<dbReference type="AlphaFoldDB" id="A0AAN9SBW1"/>
<name>A0AAN9SBW1_PSOTE</name>
<organism evidence="1 2">
    <name type="scientific">Psophocarpus tetragonolobus</name>
    <name type="common">Winged bean</name>
    <name type="synonym">Dolichos tetragonolobus</name>
    <dbReference type="NCBI Taxonomy" id="3891"/>
    <lineage>
        <taxon>Eukaryota</taxon>
        <taxon>Viridiplantae</taxon>
        <taxon>Streptophyta</taxon>
        <taxon>Embryophyta</taxon>
        <taxon>Tracheophyta</taxon>
        <taxon>Spermatophyta</taxon>
        <taxon>Magnoliopsida</taxon>
        <taxon>eudicotyledons</taxon>
        <taxon>Gunneridae</taxon>
        <taxon>Pentapetalae</taxon>
        <taxon>rosids</taxon>
        <taxon>fabids</taxon>
        <taxon>Fabales</taxon>
        <taxon>Fabaceae</taxon>
        <taxon>Papilionoideae</taxon>
        <taxon>50 kb inversion clade</taxon>
        <taxon>NPAAA clade</taxon>
        <taxon>indigoferoid/millettioid clade</taxon>
        <taxon>Phaseoleae</taxon>
        <taxon>Psophocarpus</taxon>
    </lineage>
</organism>
<dbReference type="PANTHER" id="PTHR15319:SF1">
    <property type="entry name" value="TATA BOX-BINDING PROTEIN-ASSOCIATED FACTOR RNA POLYMERASE I SUBUNIT C"/>
    <property type="match status" value="1"/>
</dbReference>
<accession>A0AAN9SBW1</accession>
<evidence type="ECO:0000313" key="1">
    <source>
        <dbReference type="EMBL" id="KAK7393493.1"/>
    </source>
</evidence>
<comment type="caution">
    <text evidence="1">The sequence shown here is derived from an EMBL/GenBank/DDBJ whole genome shotgun (WGS) entry which is preliminary data.</text>
</comment>
<reference evidence="1 2" key="1">
    <citation type="submission" date="2024-01" db="EMBL/GenBank/DDBJ databases">
        <title>The genomes of 5 underutilized Papilionoideae crops provide insights into root nodulation and disease resistanc.</title>
        <authorList>
            <person name="Jiang F."/>
        </authorList>
    </citation>
    <scope>NUCLEOTIDE SEQUENCE [LARGE SCALE GENOMIC DNA]</scope>
    <source>
        <strain evidence="1">DUOXIRENSHENG_FW03</strain>
        <tissue evidence="1">Leaves</tissue>
    </source>
</reference>
<dbReference type="PANTHER" id="PTHR15319">
    <property type="entry name" value="TATA BOX-BINDING PROTEIN ASSOCIATED FACTOR RNA POLYMERASE I SUBUNIT C"/>
    <property type="match status" value="1"/>
</dbReference>
<dbReference type="EMBL" id="JAYMYS010000005">
    <property type="protein sequence ID" value="KAK7393493.1"/>
    <property type="molecule type" value="Genomic_DNA"/>
</dbReference>
<dbReference type="GO" id="GO:0001650">
    <property type="term" value="C:fibrillar center"/>
    <property type="evidence" value="ECO:0007669"/>
    <property type="project" value="TreeGrafter"/>
</dbReference>
<protein>
    <submittedName>
        <fullName evidence="1">Uncharacterized protein</fullName>
    </submittedName>
</protein>
<dbReference type="GO" id="GO:0001164">
    <property type="term" value="F:RNA polymerase I core promoter sequence-specific DNA binding"/>
    <property type="evidence" value="ECO:0007669"/>
    <property type="project" value="TreeGrafter"/>
</dbReference>